<accession>A0A1B5KZT0</accession>
<comment type="caution">
    <text evidence="2">The sequence shown here is derived from an EMBL/GenBank/DDBJ whole genome shotgun (WGS) entry which is preliminary data.</text>
</comment>
<name>A0A1B5KZT0_USTVR</name>
<protein>
    <submittedName>
        <fullName evidence="2">Uncharacterized protein</fullName>
    </submittedName>
</protein>
<organism evidence="2 3">
    <name type="scientific">Ustilaginoidea virens</name>
    <name type="common">Rice false smut fungus</name>
    <name type="synonym">Villosiclava virens</name>
    <dbReference type="NCBI Taxonomy" id="1159556"/>
    <lineage>
        <taxon>Eukaryota</taxon>
        <taxon>Fungi</taxon>
        <taxon>Dikarya</taxon>
        <taxon>Ascomycota</taxon>
        <taxon>Pezizomycotina</taxon>
        <taxon>Sordariomycetes</taxon>
        <taxon>Hypocreomycetidae</taxon>
        <taxon>Hypocreales</taxon>
        <taxon>Clavicipitaceae</taxon>
        <taxon>Ustilaginoidea</taxon>
    </lineage>
</organism>
<evidence type="ECO:0000313" key="3">
    <source>
        <dbReference type="Proteomes" id="UP000054053"/>
    </source>
</evidence>
<dbReference type="EMBL" id="BBTG02000007">
    <property type="protein sequence ID" value="GAO16619.1"/>
    <property type="molecule type" value="Genomic_DNA"/>
</dbReference>
<evidence type="ECO:0000256" key="1">
    <source>
        <dbReference type="SAM" id="MobiDB-lite"/>
    </source>
</evidence>
<gene>
    <name evidence="2" type="ORF">UVI_02019430</name>
</gene>
<feature type="region of interest" description="Disordered" evidence="1">
    <location>
        <begin position="154"/>
        <end position="189"/>
    </location>
</feature>
<feature type="compositionally biased region" description="Polar residues" evidence="1">
    <location>
        <begin position="179"/>
        <end position="189"/>
    </location>
</feature>
<reference evidence="3" key="1">
    <citation type="journal article" date="2016" name="Genome Announc.">
        <title>Genome sequence of Ustilaginoidea virens IPU010, a rice pathogenic fungus causing false smut.</title>
        <authorList>
            <person name="Kumagai T."/>
            <person name="Ishii T."/>
            <person name="Terai G."/>
            <person name="Umemura M."/>
            <person name="Machida M."/>
            <person name="Asai K."/>
        </authorList>
    </citation>
    <scope>NUCLEOTIDE SEQUENCE [LARGE SCALE GENOMIC DNA]</scope>
    <source>
        <strain evidence="3">IPU010</strain>
    </source>
</reference>
<dbReference type="Proteomes" id="UP000054053">
    <property type="component" value="Unassembled WGS sequence"/>
</dbReference>
<proteinExistence type="predicted"/>
<dbReference type="AlphaFoldDB" id="A0A1B5KZT0"/>
<evidence type="ECO:0000313" key="2">
    <source>
        <dbReference type="EMBL" id="GAO16619.1"/>
    </source>
</evidence>
<sequence length="214" mass="22854">MSFSIFRLVPPDQPVHNVNQPLFHGLEGSIASSAALLAAERPAFACACSLIGCFERISRLEKSLGCTRRRQAPVPGNRGPGPSRRNIANLEEALEARLVAKDGRGTQPGQPSPVSPVQGRSQVWRMGGPTRSMAGGWVQLAGSEIAGGGFMGPLKFGPESSADDADAPARPLTDPRLVQSKTPSPTSGVSCRLGWTWQMQLDCPGPKVWFWLVN</sequence>